<sequence length="136" mass="15875">MTDIITSLKYSENKEHIYQKFIFYLNKTISKSKTTSSTSLNDIIYDFINKFIPQTLRSGALLRRSAPRLEACLRRQDWRLVSDVEVGGFASDPKELKSINMDPFQKLLLFYLNSKKISPIMINYIPLLSTDYKMNH</sequence>
<protein>
    <submittedName>
        <fullName evidence="1">Uncharacterized protein</fullName>
    </submittedName>
</protein>
<gene>
    <name evidence="1" type="ORF">LCMiAC02_05060</name>
</gene>
<organism evidence="1">
    <name type="scientific">Mimivirus LCMiAC02</name>
    <dbReference type="NCBI Taxonomy" id="2506609"/>
    <lineage>
        <taxon>Viruses</taxon>
        <taxon>Varidnaviria</taxon>
        <taxon>Bamfordvirae</taxon>
        <taxon>Nucleocytoviricota</taxon>
        <taxon>Megaviricetes</taxon>
        <taxon>Imitervirales</taxon>
        <taxon>Mimiviridae</taxon>
        <taxon>Klosneuvirinae</taxon>
    </lineage>
</organism>
<evidence type="ECO:0000313" key="1">
    <source>
        <dbReference type="EMBL" id="QBK89411.1"/>
    </source>
</evidence>
<accession>A0A4P6VS93</accession>
<dbReference type="EMBL" id="MK500420">
    <property type="protein sequence ID" value="QBK89411.1"/>
    <property type="molecule type" value="Genomic_DNA"/>
</dbReference>
<proteinExistence type="predicted"/>
<reference evidence="1" key="1">
    <citation type="journal article" date="2019" name="MBio">
        <title>Virus Genomes from Deep Sea Sediments Expand the Ocean Megavirome and Support Independent Origins of Viral Gigantism.</title>
        <authorList>
            <person name="Backstrom D."/>
            <person name="Yutin N."/>
            <person name="Jorgensen S.L."/>
            <person name="Dharamshi J."/>
            <person name="Homa F."/>
            <person name="Zaremba-Niedwiedzka K."/>
            <person name="Spang A."/>
            <person name="Wolf Y.I."/>
            <person name="Koonin E.V."/>
            <person name="Ettema T.J."/>
        </authorList>
    </citation>
    <scope>NUCLEOTIDE SEQUENCE</scope>
</reference>
<name>A0A4P6VS93_9VIRU</name>